<sequence>MYKFATDIGIKRKENQDKGGYWDNGFYSLFILCDGMGGHFGGSIASSIVVEQFGKLFKSSLPKTFHKPSFLQKWMVNSIDQIQYFMEQQAIKKQILVDMGTTLVAAIINKKDNSMLILNIGDSRAYLLGRTLKQITIDQNVTNYFIQKNRLSYKKAFLLSNATKLISALGPNKKAKMDIFIIEPNSEYKLLILTTDGIHNYVDNPTFELILNNENFNIEQKADNLIETAKRNGSKDNLSIFIKEIE</sequence>
<protein>
    <submittedName>
        <fullName evidence="2">Protein phosphatase 2C domain-containing protein</fullName>
    </submittedName>
</protein>
<reference evidence="2" key="1">
    <citation type="submission" date="2023-05" db="EMBL/GenBank/DDBJ databases">
        <title>Mycoplasma phocimorsus sp. nov., isolated from Scandinavian patients with seal finger or septic arthritis after contact with seals.</title>
        <authorList>
            <person name="Skafte-Holm A."/>
            <person name="Pedersen T.R."/>
            <person name="Froelund M."/>
            <person name="Stegger M."/>
            <person name="Qvortrup K."/>
            <person name="Michaels D.L."/>
            <person name="Brown D.R."/>
            <person name="Jensen J.S."/>
        </authorList>
    </citation>
    <scope>NUCLEOTIDE SEQUENCE</scope>
    <source>
        <strain evidence="2">M5725</strain>
    </source>
</reference>
<dbReference type="SUPFAM" id="SSF81606">
    <property type="entry name" value="PP2C-like"/>
    <property type="match status" value="1"/>
</dbReference>
<dbReference type="RefSeq" id="WP_283823696.1">
    <property type="nucleotide sequence ID" value="NZ_JASDAY010000022.1"/>
</dbReference>
<dbReference type="Proteomes" id="UP001224428">
    <property type="component" value="Unassembled WGS sequence"/>
</dbReference>
<accession>A0AAJ1PS56</accession>
<dbReference type="PROSITE" id="PS51746">
    <property type="entry name" value="PPM_2"/>
    <property type="match status" value="1"/>
</dbReference>
<feature type="domain" description="PPM-type phosphatase" evidence="1">
    <location>
        <begin position="1"/>
        <end position="245"/>
    </location>
</feature>
<gene>
    <name evidence="2" type="ORF">QLQ80_01910</name>
</gene>
<dbReference type="InterPro" id="IPR036457">
    <property type="entry name" value="PPM-type-like_dom_sf"/>
</dbReference>
<evidence type="ECO:0000259" key="1">
    <source>
        <dbReference type="PROSITE" id="PS51746"/>
    </source>
</evidence>
<dbReference type="InterPro" id="IPR001932">
    <property type="entry name" value="PPM-type_phosphatase-like_dom"/>
</dbReference>
<evidence type="ECO:0000313" key="3">
    <source>
        <dbReference type="Proteomes" id="UP001224428"/>
    </source>
</evidence>
<dbReference type="Gene3D" id="3.60.40.10">
    <property type="entry name" value="PPM-type phosphatase domain"/>
    <property type="match status" value="1"/>
</dbReference>
<proteinExistence type="predicted"/>
<name>A0AAJ1PS56_9MOLU</name>
<dbReference type="EMBL" id="JASDDP010000019">
    <property type="protein sequence ID" value="MDJ1645841.1"/>
    <property type="molecule type" value="Genomic_DNA"/>
</dbReference>
<evidence type="ECO:0000313" key="2">
    <source>
        <dbReference type="EMBL" id="MDJ1645841.1"/>
    </source>
</evidence>
<keyword evidence="3" id="KW-1185">Reference proteome</keyword>
<organism evidence="2 3">
    <name type="scientific">Mycoplasma phocimorsus</name>
    <dbReference type="NCBI Taxonomy" id="3045839"/>
    <lineage>
        <taxon>Bacteria</taxon>
        <taxon>Bacillati</taxon>
        <taxon>Mycoplasmatota</taxon>
        <taxon>Mollicutes</taxon>
        <taxon>Mycoplasmataceae</taxon>
        <taxon>Mycoplasma</taxon>
    </lineage>
</organism>
<dbReference type="CDD" id="cd00143">
    <property type="entry name" value="PP2Cc"/>
    <property type="match status" value="1"/>
</dbReference>
<comment type="caution">
    <text evidence="2">The sequence shown here is derived from an EMBL/GenBank/DDBJ whole genome shotgun (WGS) entry which is preliminary data.</text>
</comment>
<dbReference type="AlphaFoldDB" id="A0AAJ1PS56"/>
<dbReference type="Pfam" id="PF13672">
    <property type="entry name" value="PP2C_2"/>
    <property type="match status" value="1"/>
</dbReference>
<dbReference type="SMART" id="SM00331">
    <property type="entry name" value="PP2C_SIG"/>
    <property type="match status" value="1"/>
</dbReference>
<dbReference type="SMART" id="SM00332">
    <property type="entry name" value="PP2Cc"/>
    <property type="match status" value="1"/>
</dbReference>